<feature type="region of interest" description="Disordered" evidence="1">
    <location>
        <begin position="1"/>
        <end position="22"/>
    </location>
</feature>
<sequence>MAEQADAAVRISGADHSSWNGHLGVTAPDRKVRGAVTWNNTIEYNDAKVTVPLKEMFDNARVHNQDPETLQSYREAVKTVLHENTHVLAAEGTSHSDAKDAFQNPSVQALEEGVTEVYSYNNLNSYIDDLGLEEIAPGISSAEANRSYKEYAPAAQAFTNGIGRDTGLGGQEVVRRMAVVNAEQKFRVAAETLYDNSDLPGIVPDQEREAALQQIETSMRGPFEPLKDLDKSDDQQLRRASAKAGGLAYDAAVDQVEAIRTQWTAPQHSQRVERQTDRGVQQGAQQSTTNDRAQEQASTGRGSPQSGGDPGQAQRPQELDHAMRAGLSGTAPMSSAKPLGAGEQGSRRSGSQAGQQRQGPERES</sequence>
<evidence type="ECO:0000313" key="3">
    <source>
        <dbReference type="Proteomes" id="UP000295818"/>
    </source>
</evidence>
<proteinExistence type="predicted"/>
<comment type="caution">
    <text evidence="2">The sequence shown here is derived from an EMBL/GenBank/DDBJ whole genome shotgun (WGS) entry which is preliminary data.</text>
</comment>
<feature type="region of interest" description="Disordered" evidence="1">
    <location>
        <begin position="262"/>
        <end position="364"/>
    </location>
</feature>
<name>A0ABY2BJB2_9ACTN</name>
<organism evidence="2 3">
    <name type="scientific">Kribbella orskensis</name>
    <dbReference type="NCBI Taxonomy" id="2512216"/>
    <lineage>
        <taxon>Bacteria</taxon>
        <taxon>Bacillati</taxon>
        <taxon>Actinomycetota</taxon>
        <taxon>Actinomycetes</taxon>
        <taxon>Propionibacteriales</taxon>
        <taxon>Kribbellaceae</taxon>
        <taxon>Kribbella</taxon>
    </lineage>
</organism>
<feature type="compositionally biased region" description="Low complexity" evidence="1">
    <location>
        <begin position="347"/>
        <end position="358"/>
    </location>
</feature>
<dbReference type="Proteomes" id="UP000295818">
    <property type="component" value="Unassembled WGS sequence"/>
</dbReference>
<dbReference type="EMBL" id="SLWM01000007">
    <property type="protein sequence ID" value="TCO21993.1"/>
    <property type="molecule type" value="Genomic_DNA"/>
</dbReference>
<protein>
    <submittedName>
        <fullName evidence="2">Uncharacterized protein</fullName>
    </submittedName>
</protein>
<dbReference type="RefSeq" id="WP_132190516.1">
    <property type="nucleotide sequence ID" value="NZ_SLWM01000007.1"/>
</dbReference>
<feature type="compositionally biased region" description="Basic and acidic residues" evidence="1">
    <location>
        <begin position="225"/>
        <end position="237"/>
    </location>
</feature>
<reference evidence="2 3" key="1">
    <citation type="journal article" date="2015" name="Stand. Genomic Sci.">
        <title>Genomic Encyclopedia of Bacterial and Archaeal Type Strains, Phase III: the genomes of soil and plant-associated and newly described type strains.</title>
        <authorList>
            <person name="Whitman W.B."/>
            <person name="Woyke T."/>
            <person name="Klenk H.P."/>
            <person name="Zhou Y."/>
            <person name="Lilburn T.G."/>
            <person name="Beck B.J."/>
            <person name="De Vos P."/>
            <person name="Vandamme P."/>
            <person name="Eisen J.A."/>
            <person name="Garrity G."/>
            <person name="Hugenholtz P."/>
            <person name="Kyrpides N.C."/>
        </authorList>
    </citation>
    <scope>NUCLEOTIDE SEQUENCE [LARGE SCALE GENOMIC DNA]</scope>
    <source>
        <strain evidence="2 3">VKM Ac-2538</strain>
    </source>
</reference>
<keyword evidence="3" id="KW-1185">Reference proteome</keyword>
<evidence type="ECO:0000256" key="1">
    <source>
        <dbReference type="SAM" id="MobiDB-lite"/>
    </source>
</evidence>
<evidence type="ECO:0000313" key="2">
    <source>
        <dbReference type="EMBL" id="TCO21993.1"/>
    </source>
</evidence>
<feature type="region of interest" description="Disordered" evidence="1">
    <location>
        <begin position="218"/>
        <end position="241"/>
    </location>
</feature>
<gene>
    <name evidence="2" type="ORF">EV644_107318</name>
</gene>
<accession>A0ABY2BJB2</accession>
<feature type="compositionally biased region" description="Polar residues" evidence="1">
    <location>
        <begin position="278"/>
        <end position="306"/>
    </location>
</feature>